<gene>
    <name evidence="1" type="ORF">METZ01_LOCUS130261</name>
</gene>
<accession>A0A381YLS0</accession>
<dbReference type="InterPro" id="IPR025636">
    <property type="entry name" value="DUF4294"/>
</dbReference>
<name>A0A381YLS0_9ZZZZ</name>
<evidence type="ECO:0008006" key="2">
    <source>
        <dbReference type="Google" id="ProtNLM"/>
    </source>
</evidence>
<dbReference type="EMBL" id="UINC01018429">
    <property type="protein sequence ID" value="SVA77407.1"/>
    <property type="molecule type" value="Genomic_DNA"/>
</dbReference>
<protein>
    <recommendedName>
        <fullName evidence="2">DUF4294 domain-containing protein</fullName>
    </recommendedName>
</protein>
<proteinExistence type="predicted"/>
<sequence>MVMINSYFLFLLLIPVATFSQRLVIQDLQTKSPLAGVNIYSAEHGTTTDTNGVCNLQGFPMKDEITLSHIGYVAIKITKKDLPDTLYLQAANVPIKGVSVISFKSKKERKRYNKLERDVIRVYPYAVLIGRLLQEYSAVMDSIAELSFFKRRKGEKEVFTAIEKQLIATYGKQVRRLTKNQGRILIRLVDRETDFTSHQIIKDFRGFFIAGFWQLTARLFGHNLKSNYNPEFGEDKLIEHILNTRIGK</sequence>
<reference evidence="1" key="1">
    <citation type="submission" date="2018-05" db="EMBL/GenBank/DDBJ databases">
        <authorList>
            <person name="Lanie J.A."/>
            <person name="Ng W.-L."/>
            <person name="Kazmierczak K.M."/>
            <person name="Andrzejewski T.M."/>
            <person name="Davidsen T.M."/>
            <person name="Wayne K.J."/>
            <person name="Tettelin H."/>
            <person name="Glass J.I."/>
            <person name="Rusch D."/>
            <person name="Podicherti R."/>
            <person name="Tsui H.-C.T."/>
            <person name="Winkler M.E."/>
        </authorList>
    </citation>
    <scope>NUCLEOTIDE SEQUENCE</scope>
</reference>
<dbReference type="SUPFAM" id="SSF49464">
    <property type="entry name" value="Carboxypeptidase regulatory domain-like"/>
    <property type="match status" value="1"/>
</dbReference>
<evidence type="ECO:0000313" key="1">
    <source>
        <dbReference type="EMBL" id="SVA77407.1"/>
    </source>
</evidence>
<dbReference type="Pfam" id="PF14127">
    <property type="entry name" value="DUF4294"/>
    <property type="match status" value="1"/>
</dbReference>
<dbReference type="AlphaFoldDB" id="A0A381YLS0"/>
<organism evidence="1">
    <name type="scientific">marine metagenome</name>
    <dbReference type="NCBI Taxonomy" id="408172"/>
    <lineage>
        <taxon>unclassified sequences</taxon>
        <taxon>metagenomes</taxon>
        <taxon>ecological metagenomes</taxon>
    </lineage>
</organism>
<dbReference type="InterPro" id="IPR008969">
    <property type="entry name" value="CarboxyPept-like_regulatory"/>
</dbReference>